<sequence>MIRLYDWINYSMAIRTDGHDMKHWLFIISSLLLLTQIRTSGKGASNFRAIEKRILDSIIGDGRYDSRIRPSGANASAGQDGPALVSINIYVRSISSIDDVTMY</sequence>
<dbReference type="EMBL" id="CAJPIZ010020871">
    <property type="protein sequence ID" value="CAG2117450.1"/>
    <property type="molecule type" value="Genomic_DNA"/>
</dbReference>
<dbReference type="AlphaFoldDB" id="A0A7R9QAE6"/>
<dbReference type="Proteomes" id="UP000759131">
    <property type="component" value="Unassembled WGS sequence"/>
</dbReference>
<accession>A0A7R9QAE6</accession>
<evidence type="ECO:0000313" key="1">
    <source>
        <dbReference type="EMBL" id="CAD7638466.1"/>
    </source>
</evidence>
<proteinExistence type="predicted"/>
<evidence type="ECO:0000313" key="2">
    <source>
        <dbReference type="Proteomes" id="UP000759131"/>
    </source>
</evidence>
<keyword evidence="2" id="KW-1185">Reference proteome</keyword>
<protein>
    <submittedName>
        <fullName evidence="1">Uncharacterized protein</fullName>
    </submittedName>
</protein>
<reference evidence="1" key="1">
    <citation type="submission" date="2020-11" db="EMBL/GenBank/DDBJ databases">
        <authorList>
            <person name="Tran Van P."/>
        </authorList>
    </citation>
    <scope>NUCLEOTIDE SEQUENCE</scope>
</reference>
<name>A0A7R9QAE6_9ACAR</name>
<dbReference type="OrthoDB" id="6512233at2759"/>
<organism evidence="1">
    <name type="scientific">Medioppia subpectinata</name>
    <dbReference type="NCBI Taxonomy" id="1979941"/>
    <lineage>
        <taxon>Eukaryota</taxon>
        <taxon>Metazoa</taxon>
        <taxon>Ecdysozoa</taxon>
        <taxon>Arthropoda</taxon>
        <taxon>Chelicerata</taxon>
        <taxon>Arachnida</taxon>
        <taxon>Acari</taxon>
        <taxon>Acariformes</taxon>
        <taxon>Sarcoptiformes</taxon>
        <taxon>Oribatida</taxon>
        <taxon>Brachypylina</taxon>
        <taxon>Oppioidea</taxon>
        <taxon>Oppiidae</taxon>
        <taxon>Medioppia</taxon>
    </lineage>
</organism>
<gene>
    <name evidence="1" type="ORF">OSB1V03_LOCUS17403</name>
</gene>
<dbReference type="EMBL" id="OC875446">
    <property type="protein sequence ID" value="CAD7638466.1"/>
    <property type="molecule type" value="Genomic_DNA"/>
</dbReference>